<evidence type="ECO:0000313" key="1">
    <source>
        <dbReference type="EMBL" id="CAN0537093.1"/>
    </source>
</evidence>
<reference evidence="1" key="2">
    <citation type="submission" date="2025-03" db="EMBL/GenBank/DDBJ databases">
        <authorList>
            <consortium name="ELIXIR-Norway"/>
            <consortium name="Elixir Norway"/>
        </authorList>
    </citation>
    <scope>NUCLEOTIDE SEQUENCE</scope>
</reference>
<proteinExistence type="predicted"/>
<protein>
    <submittedName>
        <fullName evidence="1">Uncharacterized protein</fullName>
    </submittedName>
</protein>
<name>A0AC60A2H6_RANTA</name>
<reference evidence="1" key="1">
    <citation type="submission" date="2023-05" db="EMBL/GenBank/DDBJ databases">
        <authorList>
            <consortium name="ELIXIR-Norway"/>
        </authorList>
    </citation>
    <scope>NUCLEOTIDE SEQUENCE</scope>
</reference>
<evidence type="ECO:0000313" key="2">
    <source>
        <dbReference type="Proteomes" id="UP001162501"/>
    </source>
</evidence>
<dbReference type="Proteomes" id="UP001162501">
    <property type="component" value="Chromosome 6"/>
</dbReference>
<organism evidence="1 2">
    <name type="scientific">Rangifer tarandus platyrhynchus</name>
    <name type="common">Svalbard reindeer</name>
    <dbReference type="NCBI Taxonomy" id="3082113"/>
    <lineage>
        <taxon>Eukaryota</taxon>
        <taxon>Metazoa</taxon>
        <taxon>Chordata</taxon>
        <taxon>Craniata</taxon>
        <taxon>Vertebrata</taxon>
        <taxon>Euteleostomi</taxon>
        <taxon>Mammalia</taxon>
        <taxon>Eutheria</taxon>
        <taxon>Laurasiatheria</taxon>
        <taxon>Artiodactyla</taxon>
        <taxon>Ruminantia</taxon>
        <taxon>Pecora</taxon>
        <taxon>Cervidae</taxon>
        <taxon>Odocoileinae</taxon>
        <taxon>Rangifer</taxon>
    </lineage>
</organism>
<dbReference type="EMBL" id="OX596090">
    <property type="protein sequence ID" value="CAN0537093.1"/>
    <property type="molecule type" value="Genomic_DNA"/>
</dbReference>
<gene>
    <name evidence="1" type="ORF">MRATA1EN22A_LOCUS24870</name>
</gene>
<sequence length="116" mass="12381">METNPDFLSGLKGLGAQLVGWRVMPSVHVKPNAFDPEEFGVQAEVSSEIEAESSLSVEGKTHKTITFPHSACPATEDSSTWSKKKANKRAHSCHYSMCPAGGSLTRRTGSSGTAET</sequence>
<accession>A0AC60A2H6</accession>